<dbReference type="EMBL" id="JAAIUW010000346">
    <property type="protein sequence ID" value="KAF7800525.1"/>
    <property type="molecule type" value="Genomic_DNA"/>
</dbReference>
<gene>
    <name evidence="1" type="ORF">G2W53_045060</name>
</gene>
<dbReference type="AlphaFoldDB" id="A0A834VY32"/>
<comment type="caution">
    <text evidence="1">The sequence shown here is derived from an EMBL/GenBank/DDBJ whole genome shotgun (WGS) entry which is preliminary data.</text>
</comment>
<organism evidence="1 2">
    <name type="scientific">Senna tora</name>
    <dbReference type="NCBI Taxonomy" id="362788"/>
    <lineage>
        <taxon>Eukaryota</taxon>
        <taxon>Viridiplantae</taxon>
        <taxon>Streptophyta</taxon>
        <taxon>Embryophyta</taxon>
        <taxon>Tracheophyta</taxon>
        <taxon>Spermatophyta</taxon>
        <taxon>Magnoliopsida</taxon>
        <taxon>eudicotyledons</taxon>
        <taxon>Gunneridae</taxon>
        <taxon>Pentapetalae</taxon>
        <taxon>rosids</taxon>
        <taxon>fabids</taxon>
        <taxon>Fabales</taxon>
        <taxon>Fabaceae</taxon>
        <taxon>Caesalpinioideae</taxon>
        <taxon>Cassia clade</taxon>
        <taxon>Senna</taxon>
    </lineage>
</organism>
<evidence type="ECO:0000313" key="2">
    <source>
        <dbReference type="Proteomes" id="UP000634136"/>
    </source>
</evidence>
<name>A0A834VY32_9FABA</name>
<sequence>MGTILSKVFGFPTAKTNILPRKTRSTSMIPPTFGTRIWCIITQHRLLAFVVSALREVHRPLVVETNLLLILLSSLNV</sequence>
<proteinExistence type="predicted"/>
<keyword evidence="2" id="KW-1185">Reference proteome</keyword>
<dbReference type="Proteomes" id="UP000634136">
    <property type="component" value="Unassembled WGS sequence"/>
</dbReference>
<evidence type="ECO:0000313" key="1">
    <source>
        <dbReference type="EMBL" id="KAF7800525.1"/>
    </source>
</evidence>
<reference evidence="1" key="1">
    <citation type="submission" date="2020-09" db="EMBL/GenBank/DDBJ databases">
        <title>Genome-Enabled Discovery of Anthraquinone Biosynthesis in Senna tora.</title>
        <authorList>
            <person name="Kang S.-H."/>
            <person name="Pandey R.P."/>
            <person name="Lee C.-M."/>
            <person name="Sim J.-S."/>
            <person name="Jeong J.-T."/>
            <person name="Choi B.-S."/>
            <person name="Jung M."/>
            <person name="Ginzburg D."/>
            <person name="Zhao K."/>
            <person name="Won S.Y."/>
            <person name="Oh T.-J."/>
            <person name="Yu Y."/>
            <person name="Kim N.-H."/>
            <person name="Lee O.R."/>
            <person name="Lee T.-H."/>
            <person name="Bashyal P."/>
            <person name="Kim T.-S."/>
            <person name="Lee W.-H."/>
            <person name="Kawkins C."/>
            <person name="Kim C.-K."/>
            <person name="Kim J.S."/>
            <person name="Ahn B.O."/>
            <person name="Rhee S.Y."/>
            <person name="Sohng J.K."/>
        </authorList>
    </citation>
    <scope>NUCLEOTIDE SEQUENCE</scope>
    <source>
        <tissue evidence="1">Leaf</tissue>
    </source>
</reference>
<protein>
    <submittedName>
        <fullName evidence="1">Uncharacterized protein</fullName>
    </submittedName>
</protein>
<accession>A0A834VY32</accession>